<sequence length="139" mass="15303">MWADLTTCHTVYTSRVSPGRKVSVYHLAPLCLVYPALGALASNMVTSLVYSHNIVSRLSLGSIRDICEASMWLCAADGEENVGGLVSITQKASEWKVGCGDEGDPEMFLATRKTLKANMQLTELYPPWRMLRAPHDTDL</sequence>
<accession>A0A166SL55</accession>
<dbReference type="EMBL" id="KV417498">
    <property type="protein sequence ID" value="KZP29574.1"/>
    <property type="molecule type" value="Genomic_DNA"/>
</dbReference>
<dbReference type="Proteomes" id="UP000076532">
    <property type="component" value="Unassembled WGS sequence"/>
</dbReference>
<feature type="non-terminal residue" evidence="1">
    <location>
        <position position="139"/>
    </location>
</feature>
<dbReference type="OrthoDB" id="438440at2759"/>
<keyword evidence="2" id="KW-1185">Reference proteome</keyword>
<protein>
    <submittedName>
        <fullName evidence="1">Uncharacterized protein</fullName>
    </submittedName>
</protein>
<evidence type="ECO:0000313" key="2">
    <source>
        <dbReference type="Proteomes" id="UP000076532"/>
    </source>
</evidence>
<dbReference type="AlphaFoldDB" id="A0A166SL55"/>
<name>A0A166SL55_9AGAM</name>
<reference evidence="1 2" key="1">
    <citation type="journal article" date="2016" name="Mol. Biol. Evol.">
        <title>Comparative Genomics of Early-Diverging Mushroom-Forming Fungi Provides Insights into the Origins of Lignocellulose Decay Capabilities.</title>
        <authorList>
            <person name="Nagy L.G."/>
            <person name="Riley R."/>
            <person name="Tritt A."/>
            <person name="Adam C."/>
            <person name="Daum C."/>
            <person name="Floudas D."/>
            <person name="Sun H."/>
            <person name="Yadav J.S."/>
            <person name="Pangilinan J."/>
            <person name="Larsson K.H."/>
            <person name="Matsuura K."/>
            <person name="Barry K."/>
            <person name="Labutti K."/>
            <person name="Kuo R."/>
            <person name="Ohm R.A."/>
            <person name="Bhattacharya S.S."/>
            <person name="Shirouzu T."/>
            <person name="Yoshinaga Y."/>
            <person name="Martin F.M."/>
            <person name="Grigoriev I.V."/>
            <person name="Hibbett D.S."/>
        </authorList>
    </citation>
    <scope>NUCLEOTIDE SEQUENCE [LARGE SCALE GENOMIC DNA]</scope>
    <source>
        <strain evidence="1 2">CBS 109695</strain>
    </source>
</reference>
<evidence type="ECO:0000313" key="1">
    <source>
        <dbReference type="EMBL" id="KZP29574.1"/>
    </source>
</evidence>
<organism evidence="1 2">
    <name type="scientific">Athelia psychrophila</name>
    <dbReference type="NCBI Taxonomy" id="1759441"/>
    <lineage>
        <taxon>Eukaryota</taxon>
        <taxon>Fungi</taxon>
        <taxon>Dikarya</taxon>
        <taxon>Basidiomycota</taxon>
        <taxon>Agaricomycotina</taxon>
        <taxon>Agaricomycetes</taxon>
        <taxon>Agaricomycetidae</taxon>
        <taxon>Atheliales</taxon>
        <taxon>Atheliaceae</taxon>
        <taxon>Athelia</taxon>
    </lineage>
</organism>
<proteinExistence type="predicted"/>
<gene>
    <name evidence="1" type="ORF">FIBSPDRAFT_684896</name>
</gene>